<evidence type="ECO:0000313" key="1">
    <source>
        <dbReference type="EMBL" id="GBP18279.1"/>
    </source>
</evidence>
<name>A0A4C1TW76_EUMVA</name>
<dbReference type="AlphaFoldDB" id="A0A4C1TW76"/>
<proteinExistence type="predicted"/>
<protein>
    <submittedName>
        <fullName evidence="1">Uncharacterized protein</fullName>
    </submittedName>
</protein>
<organism evidence="1 2">
    <name type="scientific">Eumeta variegata</name>
    <name type="common">Bagworm moth</name>
    <name type="synonym">Eumeta japonica</name>
    <dbReference type="NCBI Taxonomy" id="151549"/>
    <lineage>
        <taxon>Eukaryota</taxon>
        <taxon>Metazoa</taxon>
        <taxon>Ecdysozoa</taxon>
        <taxon>Arthropoda</taxon>
        <taxon>Hexapoda</taxon>
        <taxon>Insecta</taxon>
        <taxon>Pterygota</taxon>
        <taxon>Neoptera</taxon>
        <taxon>Endopterygota</taxon>
        <taxon>Lepidoptera</taxon>
        <taxon>Glossata</taxon>
        <taxon>Ditrysia</taxon>
        <taxon>Tineoidea</taxon>
        <taxon>Psychidae</taxon>
        <taxon>Oiketicinae</taxon>
        <taxon>Eumeta</taxon>
    </lineage>
</organism>
<comment type="caution">
    <text evidence="1">The sequence shown here is derived from an EMBL/GenBank/DDBJ whole genome shotgun (WGS) entry which is preliminary data.</text>
</comment>
<keyword evidence="2" id="KW-1185">Reference proteome</keyword>
<dbReference type="EMBL" id="BGZK01000095">
    <property type="protein sequence ID" value="GBP18279.1"/>
    <property type="molecule type" value="Genomic_DNA"/>
</dbReference>
<evidence type="ECO:0000313" key="2">
    <source>
        <dbReference type="Proteomes" id="UP000299102"/>
    </source>
</evidence>
<reference evidence="1 2" key="1">
    <citation type="journal article" date="2019" name="Commun. Biol.">
        <title>The bagworm genome reveals a unique fibroin gene that provides high tensile strength.</title>
        <authorList>
            <person name="Kono N."/>
            <person name="Nakamura H."/>
            <person name="Ohtoshi R."/>
            <person name="Tomita M."/>
            <person name="Numata K."/>
            <person name="Arakawa K."/>
        </authorList>
    </citation>
    <scope>NUCLEOTIDE SEQUENCE [LARGE SCALE GENOMIC DNA]</scope>
</reference>
<gene>
    <name evidence="1" type="ORF">EVAR_9122_1</name>
</gene>
<sequence>MISSLKAKYVAIGSCVENHVKPSVQGLNVVTDGMTGRRLTADEGPNSHWARVQGLKSKPLNLKYKLGEKLALGKQASERVRCCRTLLDKSKYSGSSIKSCVIKQNYTTKAIVPELHNLFLCSTRVAARADAAAKARAAPAGSVTSEAKQDNIVWRSAR</sequence>
<accession>A0A4C1TW76</accession>
<dbReference type="Proteomes" id="UP000299102">
    <property type="component" value="Unassembled WGS sequence"/>
</dbReference>